<keyword evidence="12" id="KW-1185">Reference proteome</keyword>
<feature type="chain" id="PRO_5046286152" evidence="10">
    <location>
        <begin position="26"/>
        <end position="416"/>
    </location>
</feature>
<dbReference type="InterPro" id="IPR003192">
    <property type="entry name" value="Porin_LamB"/>
</dbReference>
<accession>A0ABX5DEI2</accession>
<proteinExistence type="inferred from homology"/>
<dbReference type="Gene3D" id="2.40.170.10">
    <property type="entry name" value="Porin, LamB type"/>
    <property type="match status" value="1"/>
</dbReference>
<evidence type="ECO:0000313" key="11">
    <source>
        <dbReference type="EMBL" id="PRQ68099.1"/>
    </source>
</evidence>
<gene>
    <name evidence="11" type="ORF">COR51_06475</name>
</gene>
<evidence type="ECO:0000313" key="12">
    <source>
        <dbReference type="Proteomes" id="UP000238163"/>
    </source>
</evidence>
<evidence type="ECO:0000256" key="4">
    <source>
        <dbReference type="ARBA" id="ARBA00022452"/>
    </source>
</evidence>
<reference evidence="11 12" key="1">
    <citation type="submission" date="2018-03" db="EMBL/GenBank/DDBJ databases">
        <title>Genetic Diversity and Phenotypic Plasticity of AHL Mediated Quorum Sensing in Environmental Strains of Vibrio mediterranei.</title>
        <authorList>
            <person name="Lantoine F."/>
            <person name="Vouve F."/>
        </authorList>
    </citation>
    <scope>NUCLEOTIDE SEQUENCE [LARGE SCALE GENOMIC DNA]</scope>
    <source>
        <strain evidence="11 12">17LN0615E</strain>
    </source>
</reference>
<evidence type="ECO:0000256" key="1">
    <source>
        <dbReference type="ARBA" id="ARBA00004571"/>
    </source>
</evidence>
<evidence type="ECO:0000256" key="7">
    <source>
        <dbReference type="ARBA" id="ARBA00023114"/>
    </source>
</evidence>
<keyword evidence="7" id="KW-0626">Porin</keyword>
<comment type="subcellular location">
    <subcellularLocation>
        <location evidence="1">Cell outer membrane</location>
        <topology evidence="1">Multi-pass membrane protein</topology>
    </subcellularLocation>
</comment>
<name>A0ABX5DEI2_9VIBR</name>
<comment type="caution">
    <text evidence="11">The sequence shown here is derived from an EMBL/GenBank/DDBJ whole genome shotgun (WGS) entry which is preliminary data.</text>
</comment>
<dbReference type="PANTHER" id="PTHR38762:SF1">
    <property type="entry name" value="CRYPTIC OUTER MEMBRANE PORIN BGLH-RELATED"/>
    <property type="match status" value="1"/>
</dbReference>
<sequence length="416" mass="46540">MKYLKINTPLLVSSLTLIFSHNSLAQDVDFSSYFRAGAGSSSSSGAMVSYNKQKVGRLGNEDDIYLSLGLGTQLMKTEQHDVYFQTRMVYKSDGANDWESINDSDTDIMFKEVNVAVKGLITALPDTTVWAGKRYNQRHDNHIIDTYYWNVSGTGGGIDYIPLGDGLLSVSAIRSDRKSQNFDDPGTVNNKLNVNILDARYKGINLWDMAELEVGLDYGMPNESDEFTLQTQNGLMATGLMTSGGKWGKNNTVFQYGTNGFSKALFNDHAGKNYYAEVQKDASAYRVMNYGLLNISDSVVIAHSLYYTSSINDIERDQTTTQKTFSAVARPEYRWDDFNKTIMEIGYFDATTAQGEDQAGSKITLAQAWAPSKSFWARPELRVFATYFHDYENQNAFGTGNDTEFQVGIQVEGWFK</sequence>
<keyword evidence="9" id="KW-0998">Cell outer membrane</keyword>
<keyword evidence="10" id="KW-0732">Signal</keyword>
<dbReference type="Pfam" id="PF02264">
    <property type="entry name" value="LamB"/>
    <property type="match status" value="1"/>
</dbReference>
<keyword evidence="5" id="KW-0812">Transmembrane</keyword>
<evidence type="ECO:0000256" key="5">
    <source>
        <dbReference type="ARBA" id="ARBA00022692"/>
    </source>
</evidence>
<dbReference type="Proteomes" id="UP000238163">
    <property type="component" value="Unassembled WGS sequence"/>
</dbReference>
<dbReference type="SUPFAM" id="SSF56935">
    <property type="entry name" value="Porins"/>
    <property type="match status" value="1"/>
</dbReference>
<evidence type="ECO:0000256" key="2">
    <source>
        <dbReference type="ARBA" id="ARBA00007055"/>
    </source>
</evidence>
<keyword evidence="8" id="KW-0472">Membrane</keyword>
<comment type="similarity">
    <text evidence="2">Belongs to the porin LamB (TC 1.B.3) family.</text>
</comment>
<dbReference type="RefSeq" id="WP_096442040.1">
    <property type="nucleotide sequence ID" value="NZ_NWTN01000003.1"/>
</dbReference>
<keyword evidence="6" id="KW-0406">Ion transport</keyword>
<dbReference type="InterPro" id="IPR050286">
    <property type="entry name" value="G_neg_Bact_CarbUptk_Porin"/>
</dbReference>
<evidence type="ECO:0000256" key="3">
    <source>
        <dbReference type="ARBA" id="ARBA00022448"/>
    </source>
</evidence>
<protein>
    <submittedName>
        <fullName evidence="11">Maltoporin</fullName>
    </submittedName>
</protein>
<feature type="signal peptide" evidence="10">
    <location>
        <begin position="1"/>
        <end position="25"/>
    </location>
</feature>
<keyword evidence="3" id="KW-0813">Transport</keyword>
<evidence type="ECO:0000256" key="6">
    <source>
        <dbReference type="ARBA" id="ARBA00023065"/>
    </source>
</evidence>
<evidence type="ECO:0000256" key="9">
    <source>
        <dbReference type="ARBA" id="ARBA00023237"/>
    </source>
</evidence>
<dbReference type="PANTHER" id="PTHR38762">
    <property type="entry name" value="CRYPTIC OUTER MEMBRANE PORIN BGLH-RELATED"/>
    <property type="match status" value="1"/>
</dbReference>
<keyword evidence="4" id="KW-1134">Transmembrane beta strand</keyword>
<dbReference type="EMBL" id="NWTN01000003">
    <property type="protein sequence ID" value="PRQ68099.1"/>
    <property type="molecule type" value="Genomic_DNA"/>
</dbReference>
<dbReference type="InterPro" id="IPR036998">
    <property type="entry name" value="Porin_LamB_sf"/>
</dbReference>
<evidence type="ECO:0000256" key="10">
    <source>
        <dbReference type="SAM" id="SignalP"/>
    </source>
</evidence>
<evidence type="ECO:0000256" key="8">
    <source>
        <dbReference type="ARBA" id="ARBA00023136"/>
    </source>
</evidence>
<organism evidence="11 12">
    <name type="scientific">Vibrio mediterranei</name>
    <dbReference type="NCBI Taxonomy" id="689"/>
    <lineage>
        <taxon>Bacteria</taxon>
        <taxon>Pseudomonadati</taxon>
        <taxon>Pseudomonadota</taxon>
        <taxon>Gammaproteobacteria</taxon>
        <taxon>Vibrionales</taxon>
        <taxon>Vibrionaceae</taxon>
        <taxon>Vibrio</taxon>
    </lineage>
</organism>